<protein>
    <recommendedName>
        <fullName evidence="3">O-methyltransferase</fullName>
    </recommendedName>
</protein>
<dbReference type="Pfam" id="PF13578">
    <property type="entry name" value="Methyltransf_24"/>
    <property type="match status" value="1"/>
</dbReference>
<dbReference type="OrthoDB" id="186626at2759"/>
<evidence type="ECO:0000313" key="2">
    <source>
        <dbReference type="Proteomes" id="UP000054558"/>
    </source>
</evidence>
<organism evidence="1 2">
    <name type="scientific">Klebsormidium nitens</name>
    <name type="common">Green alga</name>
    <name type="synonym">Ulothrix nitens</name>
    <dbReference type="NCBI Taxonomy" id="105231"/>
    <lineage>
        <taxon>Eukaryota</taxon>
        <taxon>Viridiplantae</taxon>
        <taxon>Streptophyta</taxon>
        <taxon>Klebsormidiophyceae</taxon>
        <taxon>Klebsormidiales</taxon>
        <taxon>Klebsormidiaceae</taxon>
        <taxon>Klebsormidium</taxon>
    </lineage>
</organism>
<dbReference type="CDD" id="cd02440">
    <property type="entry name" value="AdoMet_MTases"/>
    <property type="match status" value="1"/>
</dbReference>
<evidence type="ECO:0000313" key="1">
    <source>
        <dbReference type="EMBL" id="GAQ86854.1"/>
    </source>
</evidence>
<dbReference type="Gene3D" id="3.40.50.150">
    <property type="entry name" value="Vaccinia Virus protein VP39"/>
    <property type="match status" value="1"/>
</dbReference>
<gene>
    <name evidence="1" type="ORF">KFL_003160070</name>
</gene>
<proteinExistence type="predicted"/>
<keyword evidence="2" id="KW-1185">Reference proteome</keyword>
<dbReference type="PANTHER" id="PTHR43167:SF1">
    <property type="entry name" value="PUTATIVE (AFU_ORTHOLOGUE AFUA_6G01830)-RELATED"/>
    <property type="match status" value="1"/>
</dbReference>
<dbReference type="STRING" id="105231.A0A1Y1I7B7"/>
<dbReference type="Proteomes" id="UP000054558">
    <property type="component" value="Unassembled WGS sequence"/>
</dbReference>
<dbReference type="SUPFAM" id="SSF53335">
    <property type="entry name" value="S-adenosyl-L-methionine-dependent methyltransferases"/>
    <property type="match status" value="1"/>
</dbReference>
<dbReference type="AlphaFoldDB" id="A0A1Y1I7B7"/>
<reference evidence="1 2" key="1">
    <citation type="journal article" date="2014" name="Nat. Commun.">
        <title>Klebsormidium flaccidum genome reveals primary factors for plant terrestrial adaptation.</title>
        <authorList>
            <person name="Hori K."/>
            <person name="Maruyama F."/>
            <person name="Fujisawa T."/>
            <person name="Togashi T."/>
            <person name="Yamamoto N."/>
            <person name="Seo M."/>
            <person name="Sato S."/>
            <person name="Yamada T."/>
            <person name="Mori H."/>
            <person name="Tajima N."/>
            <person name="Moriyama T."/>
            <person name="Ikeuchi M."/>
            <person name="Watanabe M."/>
            <person name="Wada H."/>
            <person name="Kobayashi K."/>
            <person name="Saito M."/>
            <person name="Masuda T."/>
            <person name="Sasaki-Sekimoto Y."/>
            <person name="Mashiguchi K."/>
            <person name="Awai K."/>
            <person name="Shimojima M."/>
            <person name="Masuda S."/>
            <person name="Iwai M."/>
            <person name="Nobusawa T."/>
            <person name="Narise T."/>
            <person name="Kondo S."/>
            <person name="Saito H."/>
            <person name="Sato R."/>
            <person name="Murakawa M."/>
            <person name="Ihara Y."/>
            <person name="Oshima-Yamada Y."/>
            <person name="Ohtaka K."/>
            <person name="Satoh M."/>
            <person name="Sonobe K."/>
            <person name="Ishii M."/>
            <person name="Ohtani R."/>
            <person name="Kanamori-Sato M."/>
            <person name="Honoki R."/>
            <person name="Miyazaki D."/>
            <person name="Mochizuki H."/>
            <person name="Umetsu J."/>
            <person name="Higashi K."/>
            <person name="Shibata D."/>
            <person name="Kamiya Y."/>
            <person name="Sato N."/>
            <person name="Nakamura Y."/>
            <person name="Tabata S."/>
            <person name="Ida S."/>
            <person name="Kurokawa K."/>
            <person name="Ohta H."/>
        </authorList>
    </citation>
    <scope>NUCLEOTIDE SEQUENCE [LARGE SCALE GENOMIC DNA]</scope>
    <source>
        <strain evidence="1 2">NIES-2285</strain>
    </source>
</reference>
<accession>A0A1Y1I7B7</accession>
<dbReference type="InterPro" id="IPR029063">
    <property type="entry name" value="SAM-dependent_MTases_sf"/>
</dbReference>
<evidence type="ECO:0008006" key="3">
    <source>
        <dbReference type="Google" id="ProtNLM"/>
    </source>
</evidence>
<sequence length="225" mass="24461">MHSVSLGETPSTFRLQKVSIAGALLLAALYMPRIPMAAADPFRSLYNATKRHRSQHGCLAYTFEDGPNLVALVQKLRPNRVLELGTALGYTACIFSTGRPTTKVDTVERDPEHVRLARENVASVGLTERVKVIEGDFNQVLPKLPAAGYDVAFFDGYAPSMDIIDTLRTKLSGEGTLICGNLGLVSDSAESRRLSKELADKSRWLTEWALEGGATAVAKKVNGQQ</sequence>
<dbReference type="EMBL" id="DF237265">
    <property type="protein sequence ID" value="GAQ86854.1"/>
    <property type="molecule type" value="Genomic_DNA"/>
</dbReference>
<dbReference type="PANTHER" id="PTHR43167">
    <property type="entry name" value="PUTATIVE (AFU_ORTHOLOGUE AFUA_6G01830)-RELATED"/>
    <property type="match status" value="1"/>
</dbReference>
<name>A0A1Y1I7B7_KLENI</name>